<feature type="transmembrane region" description="Helical" evidence="1">
    <location>
        <begin position="89"/>
        <end position="108"/>
    </location>
</feature>
<feature type="transmembrane region" description="Helical" evidence="1">
    <location>
        <begin position="115"/>
        <end position="139"/>
    </location>
</feature>
<organism evidence="2 3">
    <name type="scientific">Hyphomicrobium facile</name>
    <dbReference type="NCBI Taxonomy" id="51670"/>
    <lineage>
        <taxon>Bacteria</taxon>
        <taxon>Pseudomonadati</taxon>
        <taxon>Pseudomonadota</taxon>
        <taxon>Alphaproteobacteria</taxon>
        <taxon>Hyphomicrobiales</taxon>
        <taxon>Hyphomicrobiaceae</taxon>
        <taxon>Hyphomicrobium</taxon>
    </lineage>
</organism>
<feature type="transmembrane region" description="Helical" evidence="1">
    <location>
        <begin position="35"/>
        <end position="56"/>
    </location>
</feature>
<dbReference type="EMBL" id="FPCH01000002">
    <property type="protein sequence ID" value="SFV32149.1"/>
    <property type="molecule type" value="Genomic_DNA"/>
</dbReference>
<reference evidence="3" key="1">
    <citation type="submission" date="2016-10" db="EMBL/GenBank/DDBJ databases">
        <authorList>
            <person name="Varghese N."/>
            <person name="Submissions S."/>
        </authorList>
    </citation>
    <scope>NUCLEOTIDE SEQUENCE [LARGE SCALE GENOMIC DNA]</scope>
    <source>
        <strain evidence="3">DSM 1565</strain>
    </source>
</reference>
<accession>A0A1I7NBW9</accession>
<evidence type="ECO:0000313" key="2">
    <source>
        <dbReference type="EMBL" id="SFV32149.1"/>
    </source>
</evidence>
<dbReference type="Proteomes" id="UP000199423">
    <property type="component" value="Unassembled WGS sequence"/>
</dbReference>
<keyword evidence="3" id="KW-1185">Reference proteome</keyword>
<feature type="transmembrane region" description="Helical" evidence="1">
    <location>
        <begin position="12"/>
        <end position="29"/>
    </location>
</feature>
<keyword evidence="1" id="KW-0472">Membrane</keyword>
<dbReference type="AlphaFoldDB" id="A0A1I7NBW9"/>
<feature type="transmembrane region" description="Helical" evidence="1">
    <location>
        <begin position="159"/>
        <end position="177"/>
    </location>
</feature>
<proteinExistence type="predicted"/>
<feature type="transmembrane region" description="Helical" evidence="1">
    <location>
        <begin position="63"/>
        <end position="83"/>
    </location>
</feature>
<name>A0A1I7NBW9_9HYPH</name>
<keyword evidence="1" id="KW-0812">Transmembrane</keyword>
<dbReference type="STRING" id="51670.SAMN04488557_1498"/>
<sequence>MVANERADWQRPLGARVATVFIMAIIFRLDTFTFIHVALSLIAIAAGVIVFLGFLANASWPGVTALFLLTTVLTGVTGFGFAFTKLLPSHIVGGILLVTLAVAIYALYGAHLSGAWRWVYVVTASTALYLNVFVLIAQLFLKVPALHALAPTQGEPPFIAAQSIALLVFLMLGWLAVRNFHPGGEAPAAVRRTV</sequence>
<evidence type="ECO:0000313" key="3">
    <source>
        <dbReference type="Proteomes" id="UP000199423"/>
    </source>
</evidence>
<evidence type="ECO:0000256" key="1">
    <source>
        <dbReference type="SAM" id="Phobius"/>
    </source>
</evidence>
<protein>
    <submittedName>
        <fullName evidence="2">Uncharacterized protein</fullName>
    </submittedName>
</protein>
<keyword evidence="1" id="KW-1133">Transmembrane helix</keyword>
<gene>
    <name evidence="2" type="ORF">SAMN04488557_1498</name>
</gene>